<comment type="caution">
    <text evidence="2">The sequence shown here is derived from an EMBL/GenBank/DDBJ whole genome shotgun (WGS) entry which is preliminary data.</text>
</comment>
<dbReference type="Proteomes" id="UP000604825">
    <property type="component" value="Unassembled WGS sequence"/>
</dbReference>
<keyword evidence="3" id="KW-1185">Reference proteome</keyword>
<proteinExistence type="predicted"/>
<name>A0A811S069_9POAL</name>
<evidence type="ECO:0000313" key="3">
    <source>
        <dbReference type="Proteomes" id="UP000604825"/>
    </source>
</evidence>
<gene>
    <name evidence="2" type="ORF">NCGR_LOCUS58506</name>
</gene>
<evidence type="ECO:0000313" key="2">
    <source>
        <dbReference type="EMBL" id="CAD6334408.1"/>
    </source>
</evidence>
<accession>A0A811S069</accession>
<sequence>MKTPTASGAREGTAATWKLGVGDDTRQTYGGSMLAQHQELQGRRRKPLECSRMRHGQLWHGDEEARRPYGASAPEMVRAAAQSGGMVPGMGVGRDRVAAQQQQQRTR</sequence>
<reference evidence="2" key="1">
    <citation type="submission" date="2020-10" db="EMBL/GenBank/DDBJ databases">
        <authorList>
            <person name="Han B."/>
            <person name="Lu T."/>
            <person name="Zhao Q."/>
            <person name="Huang X."/>
            <person name="Zhao Y."/>
        </authorList>
    </citation>
    <scope>NUCLEOTIDE SEQUENCE</scope>
</reference>
<evidence type="ECO:0000256" key="1">
    <source>
        <dbReference type="SAM" id="MobiDB-lite"/>
    </source>
</evidence>
<feature type="region of interest" description="Disordered" evidence="1">
    <location>
        <begin position="84"/>
        <end position="107"/>
    </location>
</feature>
<dbReference type="AlphaFoldDB" id="A0A811S069"/>
<organism evidence="2 3">
    <name type="scientific">Miscanthus lutarioriparius</name>
    <dbReference type="NCBI Taxonomy" id="422564"/>
    <lineage>
        <taxon>Eukaryota</taxon>
        <taxon>Viridiplantae</taxon>
        <taxon>Streptophyta</taxon>
        <taxon>Embryophyta</taxon>
        <taxon>Tracheophyta</taxon>
        <taxon>Spermatophyta</taxon>
        <taxon>Magnoliopsida</taxon>
        <taxon>Liliopsida</taxon>
        <taxon>Poales</taxon>
        <taxon>Poaceae</taxon>
        <taxon>PACMAD clade</taxon>
        <taxon>Panicoideae</taxon>
        <taxon>Andropogonodae</taxon>
        <taxon>Andropogoneae</taxon>
        <taxon>Saccharinae</taxon>
        <taxon>Miscanthus</taxon>
    </lineage>
</organism>
<dbReference type="EMBL" id="CAJGYO010000017">
    <property type="protein sequence ID" value="CAD6334408.1"/>
    <property type="molecule type" value="Genomic_DNA"/>
</dbReference>
<feature type="compositionally biased region" description="Low complexity" evidence="1">
    <location>
        <begin position="98"/>
        <end position="107"/>
    </location>
</feature>
<protein>
    <submittedName>
        <fullName evidence="2">Uncharacterized protein</fullName>
    </submittedName>
</protein>